<dbReference type="InterPro" id="IPR006308">
    <property type="entry name" value="Pol_III_a_PolC-type_gram_pos"/>
</dbReference>
<evidence type="ECO:0000313" key="19">
    <source>
        <dbReference type="EMBL" id="CZQ80114.1"/>
    </source>
</evidence>
<dbReference type="OrthoDB" id="9804290at2"/>
<dbReference type="InterPro" id="IPR028112">
    <property type="entry name" value="DNA_PolC-type_N_I"/>
</dbReference>
<dbReference type="InterPro" id="IPR004013">
    <property type="entry name" value="PHP_dom"/>
</dbReference>
<comment type="function">
    <text evidence="12">DNA polymerase III is a complex, multichain enzyme responsible for most of the replicative synthesis in bacteria. This DNA polymerase also exhibits 3' to 5' exonuclease activity. The alpha chain is the DNA polymerase.</text>
</comment>
<keyword evidence="10 15" id="KW-0269">Exonuclease</keyword>
<dbReference type="Pfam" id="PF07733">
    <property type="entry name" value="DNA_pol3_alpha"/>
    <property type="match status" value="2"/>
</dbReference>
<dbReference type="EMBL" id="FJNB01000001">
    <property type="protein sequence ID" value="CZQ80114.1"/>
    <property type="molecule type" value="Genomic_DNA"/>
</dbReference>
<feature type="domain" description="Polymerase/histidinol phosphatase N-terminal" evidence="18">
    <location>
        <begin position="342"/>
        <end position="409"/>
    </location>
</feature>
<evidence type="ECO:0000259" key="18">
    <source>
        <dbReference type="SMART" id="SM00481"/>
    </source>
</evidence>
<evidence type="ECO:0000313" key="21">
    <source>
        <dbReference type="Proteomes" id="UP000076878"/>
    </source>
</evidence>
<dbReference type="PANTHER" id="PTHR32294:SF5">
    <property type="entry name" value="DNA POLYMERASE III POLC-TYPE"/>
    <property type="match status" value="1"/>
</dbReference>
<keyword evidence="8 15" id="KW-0540">Nuclease</keyword>
<dbReference type="GO" id="GO:0005737">
    <property type="term" value="C:cytoplasm"/>
    <property type="evidence" value="ECO:0007669"/>
    <property type="project" value="UniProtKB-SubCell"/>
</dbReference>
<evidence type="ECO:0000256" key="6">
    <source>
        <dbReference type="ARBA" id="ARBA00022695"/>
    </source>
</evidence>
<dbReference type="SMART" id="SM00481">
    <property type="entry name" value="POLIIIAc"/>
    <property type="match status" value="1"/>
</dbReference>
<evidence type="ECO:0000256" key="7">
    <source>
        <dbReference type="ARBA" id="ARBA00022705"/>
    </source>
</evidence>
<dbReference type="InterPro" id="IPR044923">
    <property type="entry name" value="PolC_middle_finger_sf"/>
</dbReference>
<evidence type="ECO:0000256" key="15">
    <source>
        <dbReference type="HAMAP-Rule" id="MF_00356"/>
    </source>
</evidence>
<dbReference type="Pfam" id="PF00929">
    <property type="entry name" value="RNase_T"/>
    <property type="match status" value="1"/>
</dbReference>
<keyword evidence="5 15" id="KW-0808">Transferase</keyword>
<evidence type="ECO:0000256" key="5">
    <source>
        <dbReference type="ARBA" id="ARBA00022679"/>
    </source>
</evidence>
<dbReference type="RefSeq" id="WP_068620335.1">
    <property type="nucleotide sequence ID" value="NZ_FJNB01000001.1"/>
</dbReference>
<reference evidence="19 21" key="1">
    <citation type="submission" date="2016-02" db="EMBL/GenBank/DDBJ databases">
        <authorList>
            <person name="Wen L."/>
            <person name="He K."/>
            <person name="Yang H."/>
        </authorList>
    </citation>
    <scope>NUCLEOTIDE SEQUENCE [LARGE SCALE GENOMIC DNA]</scope>
    <source>
        <strain evidence="19">Trichococcus_R210</strain>
    </source>
</reference>
<evidence type="ECO:0000256" key="16">
    <source>
        <dbReference type="SAM" id="MobiDB-lite"/>
    </source>
</evidence>
<evidence type="ECO:0000256" key="10">
    <source>
        <dbReference type="ARBA" id="ARBA00022839"/>
    </source>
</evidence>
<feature type="domain" description="Exonuclease" evidence="17">
    <location>
        <begin position="427"/>
        <end position="593"/>
    </location>
</feature>
<dbReference type="Gene3D" id="1.10.150.700">
    <property type="entry name" value="PolC, middle finger domain"/>
    <property type="match status" value="1"/>
</dbReference>
<dbReference type="SUPFAM" id="SSF160975">
    <property type="entry name" value="AF1531-like"/>
    <property type="match status" value="1"/>
</dbReference>
<evidence type="ECO:0000313" key="20">
    <source>
        <dbReference type="EMBL" id="SEI57341.1"/>
    </source>
</evidence>
<evidence type="ECO:0000256" key="1">
    <source>
        <dbReference type="ARBA" id="ARBA00003452"/>
    </source>
</evidence>
<dbReference type="Pfam" id="PF02811">
    <property type="entry name" value="PHP"/>
    <property type="match status" value="1"/>
</dbReference>
<dbReference type="Pfam" id="PF17657">
    <property type="entry name" value="DNA_pol3_finger"/>
    <property type="match status" value="1"/>
</dbReference>
<dbReference type="InterPro" id="IPR011708">
    <property type="entry name" value="DNA_pol3_alpha_NTPase_dom"/>
</dbReference>
<dbReference type="Gene3D" id="3.20.20.140">
    <property type="entry name" value="Metal-dependent hydrolases"/>
    <property type="match status" value="1"/>
</dbReference>
<protein>
    <recommendedName>
        <fullName evidence="14 15">DNA polymerase III PolC-type</fullName>
        <shortName evidence="15">PolIII</shortName>
        <ecNumber evidence="3 15">2.7.7.7</ecNumber>
    </recommendedName>
</protein>
<sequence length="1445" mass="162946">MALSKHELFQQLLEQINLHHQPEYLPYFENGEIERVIVHKKSKLWSFQLAFDNVLPFEVFHALMNHMKIKFHSIAAIDLRIKTRNPVLTNESILDYWETVVQRSNISSPLVQSLFAKHTPVVSENKVVISVENEITKNHLADNYLAVIQQNYQVLGFPAFQITIEVDEEASEARMAQYLARKQEQDEMLVKQAEEAIKQNQQERQRSDGGQSKASSNGPLLIGRQISAKEEIKQMASITEEERSVVIEGYIFDSEIRELRSGRKLLVFKLTDYTSSFSVKLFSSNETDEQNFELVKKGIWVRVRGSVQEDTFMRDLVVNARDVNEVAHAERKDRAPEDEKRVELHLHSNMSQMDATNSIADFVKQAAKWGHKAIALTDHAAAQGYPDAHAAGKANNVKILYGIEAYVVDDGVPIAYNPVHEDLSEATYVVFDVETTGLSAVYDTIIELAAVKMYKGNVIATFEEFINPGHPLSQTTIQLTGITDEMVRDSKPEKTVLEEFAAFTEGTILVAHNASFDMGFLNNSYERNGMPEAVNPVIDTLEMSRFLHPQLKSHRLNTLAKRYGVSLEQHHRAVYDSETTGSLCWIFLKEAREEHNILFHDELNKYIGGGDSYKRARPFHATILAKNQDGLKDLFKIISASNIDYYYRTPRLPRSVLQSARENLLIGSACSEGEIFEAMMQKGAEAAKAKAKFYDYIEVMPKEVYAPLITKELVKNESDLEEIITQIVAIGDELGKTVVATGNVHYLNKEDAIYREILVGSLKANQGKELHMPEAHFRTTDEMLDCFSFLGKEKAKEIVVANSQKIADSIDAIIPIKDQLYTPNMEGANEEITKLSYDEAKRLYGEDLPELVEKRLEKELNSIIGNGFSVIYLISQKLVLKSNQDGYLVGSRGSVGSSFVATMTGITEVNPLPPHYRCPECKYSHFYEDGSIGSGYDLEEKDCPKCAAKMDRDGHDIPFETFLGFYGDKVPDIDLNFSGEYQAHAHAYTKDLFGEDYVYRAGTIGTVADKTAYGYVKAYERDHNFRFSSAEIDRLAKGCTGVKRTTGQHPGGIIVIPDYMDVYDFTPIQYPADAQDSEWKTTHFDFHSIHDNVLKLDILGHDDPTVIRMLQDLSGIDPQTIPPNDPDVMKIFGGTEVLGVTPEQIFSKTGTLGIPEFGTRFVRGMLEQTSPNTFAELLQISGLSHGTDVYLGNAETLIRENNIPLADVIGCRDDIMVYLIHHGMDDGLAFKIMESVRKGKGIPDDWQAEMRAKEIPEWYIQSCLKIKYMFPKAHAAAYVLMALRVAYFKVHQPIRYYCAFFSVRAQDFDLVAMTQGKEMIKSRMKEIMDKGLEASVKEKSLLTVLELANEMVERGFSFKMVDLDKSHANNFVIEGDTLIAPFRAIPGLGGNVANQIVQARESQPFLSKEDLATRGKVSKTIIDYMNENGVLKNLPDENQLSLFDF</sequence>
<dbReference type="CDD" id="cd04484">
    <property type="entry name" value="polC_OBF"/>
    <property type="match status" value="1"/>
</dbReference>
<dbReference type="Proteomes" id="UP000076878">
    <property type="component" value="Unassembled WGS sequence"/>
</dbReference>
<feature type="compositionally biased region" description="Polar residues" evidence="16">
    <location>
        <begin position="208"/>
        <end position="218"/>
    </location>
</feature>
<dbReference type="SUPFAM" id="SSF53098">
    <property type="entry name" value="Ribonuclease H-like"/>
    <property type="match status" value="1"/>
</dbReference>
<evidence type="ECO:0000256" key="11">
    <source>
        <dbReference type="ARBA" id="ARBA00022932"/>
    </source>
</evidence>
<evidence type="ECO:0000259" key="17">
    <source>
        <dbReference type="SMART" id="SM00479"/>
    </source>
</evidence>
<dbReference type="InterPro" id="IPR040982">
    <property type="entry name" value="DNA_pol3_finger"/>
</dbReference>
<dbReference type="InterPro" id="IPR036397">
    <property type="entry name" value="RNaseH_sf"/>
</dbReference>
<dbReference type="PANTHER" id="PTHR32294">
    <property type="entry name" value="DNA POLYMERASE III SUBUNIT ALPHA"/>
    <property type="match status" value="1"/>
</dbReference>
<dbReference type="NCBIfam" id="TIGR00573">
    <property type="entry name" value="dnaq"/>
    <property type="match status" value="1"/>
</dbReference>
<dbReference type="SUPFAM" id="SSF50249">
    <property type="entry name" value="Nucleic acid-binding proteins"/>
    <property type="match status" value="1"/>
</dbReference>
<dbReference type="GO" id="GO:0006261">
    <property type="term" value="P:DNA-templated DNA replication"/>
    <property type="evidence" value="ECO:0007669"/>
    <property type="project" value="UniProtKB-UniRule"/>
</dbReference>
<keyword evidence="6 15" id="KW-0548">Nucleotidyltransferase</keyword>
<dbReference type="InterPro" id="IPR029460">
    <property type="entry name" value="DNAPol_HHH"/>
</dbReference>
<evidence type="ECO:0000256" key="4">
    <source>
        <dbReference type="ARBA" id="ARBA00022490"/>
    </source>
</evidence>
<evidence type="ECO:0000256" key="8">
    <source>
        <dbReference type="ARBA" id="ARBA00022722"/>
    </source>
</evidence>
<keyword evidence="4 15" id="KW-0963">Cytoplasm</keyword>
<dbReference type="InterPro" id="IPR012340">
    <property type="entry name" value="NA-bd_OB-fold"/>
</dbReference>
<proteinExistence type="inferred from homology"/>
<evidence type="ECO:0000256" key="9">
    <source>
        <dbReference type="ARBA" id="ARBA00022801"/>
    </source>
</evidence>
<keyword evidence="11 15" id="KW-0239">DNA-directed DNA polymerase</keyword>
<dbReference type="InterPro" id="IPR003141">
    <property type="entry name" value="Pol/His_phosphatase_N"/>
</dbReference>
<comment type="similarity">
    <text evidence="15">Belongs to the DNA polymerase type-C family. PolC subfamily.</text>
</comment>
<evidence type="ECO:0000313" key="22">
    <source>
        <dbReference type="Proteomes" id="UP000199280"/>
    </source>
</evidence>
<evidence type="ECO:0000256" key="3">
    <source>
        <dbReference type="ARBA" id="ARBA00012417"/>
    </source>
</evidence>
<dbReference type="EMBL" id="FNYT01000001">
    <property type="protein sequence ID" value="SEI57341.1"/>
    <property type="molecule type" value="Genomic_DNA"/>
</dbReference>
<dbReference type="GO" id="GO:0003677">
    <property type="term" value="F:DNA binding"/>
    <property type="evidence" value="ECO:0007669"/>
    <property type="project" value="UniProtKB-UniRule"/>
</dbReference>
<evidence type="ECO:0000256" key="13">
    <source>
        <dbReference type="ARBA" id="ARBA00049244"/>
    </source>
</evidence>
<dbReference type="Gene3D" id="6.10.140.1510">
    <property type="match status" value="1"/>
</dbReference>
<dbReference type="InterPro" id="IPR004365">
    <property type="entry name" value="NA-bd_OB_tRNA"/>
</dbReference>
<dbReference type="Pfam" id="PF11490">
    <property type="entry name" value="DNA_pol3_a_NII"/>
    <property type="match status" value="1"/>
</dbReference>
<dbReference type="GO" id="GO:0008408">
    <property type="term" value="F:3'-5' exonuclease activity"/>
    <property type="evidence" value="ECO:0007669"/>
    <property type="project" value="UniProtKB-UniRule"/>
</dbReference>
<dbReference type="InterPro" id="IPR013520">
    <property type="entry name" value="Ribonucl_H"/>
</dbReference>
<dbReference type="InterPro" id="IPR004805">
    <property type="entry name" value="DnaE2/DnaE/PolC"/>
</dbReference>
<gene>
    <name evidence="15" type="primary">polC</name>
    <name evidence="20" type="ORF">SAMN05216375_101240</name>
    <name evidence="19" type="ORF">TR210_28</name>
</gene>
<accession>A0A143Y2T9</accession>
<dbReference type="GO" id="GO:0003887">
    <property type="term" value="F:DNA-directed DNA polymerase activity"/>
    <property type="evidence" value="ECO:0007669"/>
    <property type="project" value="UniProtKB-UniRule"/>
</dbReference>
<dbReference type="InterPro" id="IPR012337">
    <property type="entry name" value="RNaseH-like_sf"/>
</dbReference>
<dbReference type="CDD" id="cd07435">
    <property type="entry name" value="PHP_PolIIIA_POLC"/>
    <property type="match status" value="1"/>
</dbReference>
<comment type="function">
    <text evidence="1 15">Required for replicative DNA synthesis. This DNA polymerase also exhibits 3' to 5' exonuclease activity.</text>
</comment>
<evidence type="ECO:0000256" key="12">
    <source>
        <dbReference type="ARBA" id="ARBA00025611"/>
    </source>
</evidence>
<name>A0A143Y2T9_9LACT</name>
<evidence type="ECO:0000256" key="14">
    <source>
        <dbReference type="ARBA" id="ARBA00070925"/>
    </source>
</evidence>
<keyword evidence="9 15" id="KW-0378">Hydrolase</keyword>
<dbReference type="Proteomes" id="UP000199280">
    <property type="component" value="Unassembled WGS sequence"/>
</dbReference>
<dbReference type="Gene3D" id="1.10.150.870">
    <property type="match status" value="1"/>
</dbReference>
<keyword evidence="7 15" id="KW-0235">DNA replication</keyword>
<dbReference type="Gene3D" id="3.30.420.10">
    <property type="entry name" value="Ribonuclease H-like superfamily/Ribonuclease H"/>
    <property type="match status" value="1"/>
</dbReference>
<dbReference type="Pfam" id="PF14480">
    <property type="entry name" value="DNA_pol3_a_NI"/>
    <property type="match status" value="1"/>
</dbReference>
<dbReference type="EC" id="2.7.7.7" evidence="3 15"/>
<dbReference type="HAMAP" id="MF_00356">
    <property type="entry name" value="DNApol_PolC"/>
    <property type="match status" value="1"/>
</dbReference>
<dbReference type="STRING" id="640938.TR210_28"/>
<dbReference type="InterPro" id="IPR024754">
    <property type="entry name" value="DNA_PolC-like_N_II"/>
</dbReference>
<evidence type="ECO:0000256" key="2">
    <source>
        <dbReference type="ARBA" id="ARBA00004496"/>
    </source>
</evidence>
<feature type="region of interest" description="Disordered" evidence="16">
    <location>
        <begin position="198"/>
        <end position="219"/>
    </location>
</feature>
<dbReference type="FunFam" id="3.30.420.10:FF:000045">
    <property type="entry name" value="3'-5' exonuclease DinG"/>
    <property type="match status" value="1"/>
</dbReference>
<comment type="subcellular location">
    <subcellularLocation>
        <location evidence="2 15">Cytoplasm</location>
    </subcellularLocation>
</comment>
<dbReference type="NCBIfam" id="TIGR01405">
    <property type="entry name" value="polC_Gram_pos"/>
    <property type="match status" value="1"/>
</dbReference>
<organism evidence="19 21">
    <name type="scientific">Trichococcus ilyis</name>
    <dbReference type="NCBI Taxonomy" id="640938"/>
    <lineage>
        <taxon>Bacteria</taxon>
        <taxon>Bacillati</taxon>
        <taxon>Bacillota</taxon>
        <taxon>Bacilli</taxon>
        <taxon>Lactobacillales</taxon>
        <taxon>Carnobacteriaceae</taxon>
        <taxon>Trichococcus</taxon>
    </lineage>
</organism>
<dbReference type="Gene3D" id="3.30.1900.20">
    <property type="match status" value="2"/>
</dbReference>
<feature type="compositionally biased region" description="Basic and acidic residues" evidence="16">
    <location>
        <begin position="198"/>
        <end position="207"/>
    </location>
</feature>
<comment type="catalytic activity">
    <reaction evidence="13 15">
        <text>DNA(n) + a 2'-deoxyribonucleoside 5'-triphosphate = DNA(n+1) + diphosphate</text>
        <dbReference type="Rhea" id="RHEA:22508"/>
        <dbReference type="Rhea" id="RHEA-COMP:17339"/>
        <dbReference type="Rhea" id="RHEA-COMP:17340"/>
        <dbReference type="ChEBI" id="CHEBI:33019"/>
        <dbReference type="ChEBI" id="CHEBI:61560"/>
        <dbReference type="ChEBI" id="CHEBI:173112"/>
        <dbReference type="EC" id="2.7.7.7"/>
    </reaction>
</comment>
<dbReference type="InterPro" id="IPR006054">
    <property type="entry name" value="DnaQ"/>
</dbReference>
<dbReference type="Pfam" id="PF01336">
    <property type="entry name" value="tRNA_anti-codon"/>
    <property type="match status" value="1"/>
</dbReference>
<reference evidence="20 22" key="2">
    <citation type="submission" date="2016-10" db="EMBL/GenBank/DDBJ databases">
        <authorList>
            <person name="Varghese N."/>
            <person name="Submissions S."/>
        </authorList>
    </citation>
    <scope>NUCLEOTIDE SEQUENCE [LARGE SCALE GENOMIC DNA]</scope>
    <source>
        <strain evidence="20 22">DSM 22150</strain>
    </source>
</reference>
<dbReference type="NCBIfam" id="NF001688">
    <property type="entry name" value="PRK00448.1"/>
    <property type="match status" value="1"/>
</dbReference>
<dbReference type="Pfam" id="PF14579">
    <property type="entry name" value="HHH_6"/>
    <property type="match status" value="1"/>
</dbReference>
<dbReference type="SMART" id="SM00479">
    <property type="entry name" value="EXOIII"/>
    <property type="match status" value="1"/>
</dbReference>
<keyword evidence="22" id="KW-1185">Reference proteome</keyword>
<dbReference type="Gene3D" id="2.40.50.140">
    <property type="entry name" value="Nucleic acid-binding proteins"/>
    <property type="match status" value="1"/>
</dbReference>